<feature type="transmembrane region" description="Helical" evidence="10">
    <location>
        <begin position="168"/>
        <end position="191"/>
    </location>
</feature>
<evidence type="ECO:0000256" key="10">
    <source>
        <dbReference type="SAM" id="Phobius"/>
    </source>
</evidence>
<feature type="transmembrane region" description="Helical" evidence="10">
    <location>
        <begin position="237"/>
        <end position="261"/>
    </location>
</feature>
<dbReference type="EMBL" id="JWHR01000079">
    <property type="protein sequence ID" value="KHS57307.1"/>
    <property type="molecule type" value="Genomic_DNA"/>
</dbReference>
<protein>
    <recommendedName>
        <fullName evidence="3">Multidrug export protein MepA</fullName>
    </recommendedName>
</protein>
<dbReference type="Proteomes" id="UP000031189">
    <property type="component" value="Unassembled WGS sequence"/>
</dbReference>
<keyword evidence="7 10" id="KW-1133">Transmembrane helix</keyword>
<feature type="transmembrane region" description="Helical" evidence="10">
    <location>
        <begin position="138"/>
        <end position="156"/>
    </location>
</feature>
<accession>A0A0B3W4H5</accession>
<feature type="transmembrane region" description="Helical" evidence="10">
    <location>
        <begin position="49"/>
        <end position="75"/>
    </location>
</feature>
<dbReference type="InterPro" id="IPR002528">
    <property type="entry name" value="MATE_fam"/>
</dbReference>
<feature type="transmembrane region" description="Helical" evidence="10">
    <location>
        <begin position="365"/>
        <end position="382"/>
    </location>
</feature>
<evidence type="ECO:0000256" key="4">
    <source>
        <dbReference type="ARBA" id="ARBA00022448"/>
    </source>
</evidence>
<evidence type="ECO:0000256" key="9">
    <source>
        <dbReference type="ARBA" id="ARBA00023251"/>
    </source>
</evidence>
<evidence type="ECO:0000313" key="11">
    <source>
        <dbReference type="EMBL" id="KHS57307.1"/>
    </source>
</evidence>
<keyword evidence="6 10" id="KW-0812">Transmembrane</keyword>
<comment type="subcellular location">
    <subcellularLocation>
        <location evidence="1">Cell membrane</location>
        <topology evidence="1">Multi-pass membrane protein</topology>
    </subcellularLocation>
</comment>
<feature type="transmembrane region" description="Helical" evidence="10">
    <location>
        <begin position="20"/>
        <end position="37"/>
    </location>
</feature>
<dbReference type="GO" id="GO:0005886">
    <property type="term" value="C:plasma membrane"/>
    <property type="evidence" value="ECO:0007669"/>
    <property type="project" value="UniProtKB-SubCell"/>
</dbReference>
<dbReference type="GO" id="GO:0042910">
    <property type="term" value="F:xenobiotic transmembrane transporter activity"/>
    <property type="evidence" value="ECO:0007669"/>
    <property type="project" value="InterPro"/>
</dbReference>
<sequence>MKDNQQVLGTETVGKLLLKYSLPAIIGMMVNGLYNVVDRIFIGNIPGVGPLAITGLGVTMPIMTIIMAFGMLVSVGSATNISIKLGQGKKEEAEKIIGNSLTLSIVIGLTITAIGLTFGNQILQLFGASTDSLPYAKAYIDIILLGTVFNLMAFSFNNIIRGDGNPKLSATIMVVGCATNIVLDGLFIFLFKMGIQGAAVATIISQSITALWGLSYYLKGKSNLKLRKANLKLDTYLIKMIFAIGAAPFSMQIAASCVQIICNNALKTHGGDLAIGAMATINSIIMLVGMPIVGISQGAQPIIGFNYGAKRFDRADEALKLCSMAATIGLGIGWLIVMFVPEPIVSLFNSDINLVNISVDGIRKYLIMMPLIGVSMIGSNYFQSIGKAKQAMFLSLLRQVILLVPMMLILPNILGLNGVWFAQPIADVISFVLTGVLLVREVKTHKLLVEEPLEKEVLSA</sequence>
<dbReference type="CDD" id="cd13143">
    <property type="entry name" value="MATE_MepA_like"/>
    <property type="match status" value="1"/>
</dbReference>
<evidence type="ECO:0000313" key="12">
    <source>
        <dbReference type="Proteomes" id="UP000031189"/>
    </source>
</evidence>
<dbReference type="NCBIfam" id="TIGR00797">
    <property type="entry name" value="matE"/>
    <property type="match status" value="1"/>
</dbReference>
<reference evidence="11 12" key="1">
    <citation type="submission" date="2014-12" db="EMBL/GenBank/DDBJ databases">
        <title>Draft genome sequence of Terrisporobacter sp. 08-306576, isolated from the blood culture of a bacteremia patient.</title>
        <authorList>
            <person name="Lund L.C."/>
            <person name="Sydenham T.V."/>
            <person name="Hogh S.V."/>
            <person name="Skov M.N."/>
            <person name="Kemp M."/>
            <person name="Justesen U.S."/>
        </authorList>
    </citation>
    <scope>NUCLEOTIDE SEQUENCE [LARGE SCALE GENOMIC DNA]</scope>
    <source>
        <strain evidence="11 12">08-306576</strain>
    </source>
</reference>
<keyword evidence="9" id="KW-0046">Antibiotic resistance</keyword>
<evidence type="ECO:0000256" key="7">
    <source>
        <dbReference type="ARBA" id="ARBA00022989"/>
    </source>
</evidence>
<dbReference type="PIRSF" id="PIRSF006603">
    <property type="entry name" value="DinF"/>
    <property type="match status" value="1"/>
</dbReference>
<keyword evidence="5" id="KW-1003">Cell membrane</keyword>
<dbReference type="RefSeq" id="WP_039679518.1">
    <property type="nucleotide sequence ID" value="NZ_JWHR01000079.1"/>
</dbReference>
<dbReference type="GO" id="GO:0046677">
    <property type="term" value="P:response to antibiotic"/>
    <property type="evidence" value="ECO:0007669"/>
    <property type="project" value="UniProtKB-KW"/>
</dbReference>
<dbReference type="InterPro" id="IPR045070">
    <property type="entry name" value="MATE_MepA-like"/>
</dbReference>
<dbReference type="PANTHER" id="PTHR43823:SF3">
    <property type="entry name" value="MULTIDRUG EXPORT PROTEIN MEPA"/>
    <property type="match status" value="1"/>
</dbReference>
<dbReference type="AlphaFoldDB" id="A0A0B3W4H5"/>
<comment type="similarity">
    <text evidence="2">Belongs to the multi antimicrobial extrusion (MATE) (TC 2.A.66.1) family. MepA subfamily.</text>
</comment>
<evidence type="ECO:0000256" key="5">
    <source>
        <dbReference type="ARBA" id="ARBA00022475"/>
    </source>
</evidence>
<gene>
    <name evidence="11" type="ORF">QX51_08695</name>
</gene>
<feature type="transmembrane region" description="Helical" evidence="10">
    <location>
        <begin position="394"/>
        <end position="414"/>
    </location>
</feature>
<feature type="transmembrane region" description="Helical" evidence="10">
    <location>
        <begin position="197"/>
        <end position="217"/>
    </location>
</feature>
<keyword evidence="12" id="KW-1185">Reference proteome</keyword>
<evidence type="ECO:0000256" key="6">
    <source>
        <dbReference type="ARBA" id="ARBA00022692"/>
    </source>
</evidence>
<feature type="transmembrane region" description="Helical" evidence="10">
    <location>
        <begin position="318"/>
        <end position="340"/>
    </location>
</feature>
<dbReference type="InterPro" id="IPR048279">
    <property type="entry name" value="MdtK-like"/>
</dbReference>
<dbReference type="PANTHER" id="PTHR43823">
    <property type="entry name" value="SPORULATION PROTEIN YKVU"/>
    <property type="match status" value="1"/>
</dbReference>
<evidence type="ECO:0000256" key="3">
    <source>
        <dbReference type="ARBA" id="ARBA00022106"/>
    </source>
</evidence>
<evidence type="ECO:0000256" key="2">
    <source>
        <dbReference type="ARBA" id="ARBA00008417"/>
    </source>
</evidence>
<dbReference type="OrthoDB" id="9811110at2"/>
<proteinExistence type="inferred from homology"/>
<dbReference type="STRING" id="1577792.QX51_08695"/>
<evidence type="ECO:0000256" key="8">
    <source>
        <dbReference type="ARBA" id="ARBA00023136"/>
    </source>
</evidence>
<keyword evidence="8 10" id="KW-0472">Membrane</keyword>
<feature type="transmembrane region" description="Helical" evidence="10">
    <location>
        <begin position="273"/>
        <end position="297"/>
    </location>
</feature>
<comment type="caution">
    <text evidence="11">The sequence shown here is derived from an EMBL/GenBank/DDBJ whole genome shotgun (WGS) entry which is preliminary data.</text>
</comment>
<evidence type="ECO:0000256" key="1">
    <source>
        <dbReference type="ARBA" id="ARBA00004651"/>
    </source>
</evidence>
<organism evidence="11 12">
    <name type="scientific">Terrisporobacter othiniensis</name>
    <dbReference type="NCBI Taxonomy" id="1577792"/>
    <lineage>
        <taxon>Bacteria</taxon>
        <taxon>Bacillati</taxon>
        <taxon>Bacillota</taxon>
        <taxon>Clostridia</taxon>
        <taxon>Peptostreptococcales</taxon>
        <taxon>Peptostreptococcaceae</taxon>
        <taxon>Terrisporobacter</taxon>
    </lineage>
</organism>
<dbReference type="InterPro" id="IPR051327">
    <property type="entry name" value="MATE_MepA_subfamily"/>
</dbReference>
<keyword evidence="4" id="KW-0813">Transport</keyword>
<feature type="transmembrane region" description="Helical" evidence="10">
    <location>
        <begin position="420"/>
        <end position="439"/>
    </location>
</feature>
<dbReference type="Pfam" id="PF01554">
    <property type="entry name" value="MatE"/>
    <property type="match status" value="2"/>
</dbReference>
<name>A0A0B3W4H5_9FIRM</name>
<feature type="transmembrane region" description="Helical" evidence="10">
    <location>
        <begin position="96"/>
        <end position="118"/>
    </location>
</feature>
<dbReference type="GO" id="GO:0015297">
    <property type="term" value="F:antiporter activity"/>
    <property type="evidence" value="ECO:0007669"/>
    <property type="project" value="InterPro"/>
</dbReference>